<dbReference type="NCBIfam" id="NF006002">
    <property type="entry name" value="PRK08132.1"/>
    <property type="match status" value="1"/>
</dbReference>
<dbReference type="GO" id="GO:0071949">
    <property type="term" value="F:FAD binding"/>
    <property type="evidence" value="ECO:0007669"/>
    <property type="project" value="InterPro"/>
</dbReference>
<keyword evidence="3" id="KW-0274">FAD</keyword>
<gene>
    <name evidence="5" type="ORF">EV675_0155</name>
</gene>
<evidence type="ECO:0000256" key="2">
    <source>
        <dbReference type="ARBA" id="ARBA00022630"/>
    </source>
</evidence>
<organism evidence="5 6">
    <name type="scientific">Pigmentiphaga kullae</name>
    <dbReference type="NCBI Taxonomy" id="151784"/>
    <lineage>
        <taxon>Bacteria</taxon>
        <taxon>Pseudomonadati</taxon>
        <taxon>Pseudomonadota</taxon>
        <taxon>Betaproteobacteria</taxon>
        <taxon>Burkholderiales</taxon>
        <taxon>Alcaligenaceae</taxon>
        <taxon>Pigmentiphaga</taxon>
    </lineage>
</organism>
<keyword evidence="6" id="KW-1185">Reference proteome</keyword>
<comment type="caution">
    <text evidence="5">The sequence shown here is derived from an EMBL/GenBank/DDBJ whole genome shotgun (WGS) entry which is preliminary data.</text>
</comment>
<dbReference type="SUPFAM" id="SSF51905">
    <property type="entry name" value="FAD/NAD(P)-binding domain"/>
    <property type="match status" value="1"/>
</dbReference>
<dbReference type="Gene3D" id="3.50.50.60">
    <property type="entry name" value="FAD/NAD(P)-binding domain"/>
    <property type="match status" value="1"/>
</dbReference>
<proteinExistence type="predicted"/>
<dbReference type="InterPro" id="IPR050641">
    <property type="entry name" value="RIFMO-like"/>
</dbReference>
<dbReference type="AlphaFoldDB" id="A0A4Q7NH39"/>
<comment type="cofactor">
    <cofactor evidence="1">
        <name>FAD</name>
        <dbReference type="ChEBI" id="CHEBI:57692"/>
    </cofactor>
</comment>
<dbReference type="GO" id="GO:0016709">
    <property type="term" value="F:oxidoreductase activity, acting on paired donors, with incorporation or reduction of molecular oxygen, NAD(P)H as one donor, and incorporation of one atom of oxygen"/>
    <property type="evidence" value="ECO:0007669"/>
    <property type="project" value="UniProtKB-ARBA"/>
</dbReference>
<evidence type="ECO:0000259" key="4">
    <source>
        <dbReference type="Pfam" id="PF01494"/>
    </source>
</evidence>
<dbReference type="EMBL" id="SGXC01000001">
    <property type="protein sequence ID" value="RZS84153.1"/>
    <property type="molecule type" value="Genomic_DNA"/>
</dbReference>
<dbReference type="Proteomes" id="UP000292445">
    <property type="component" value="Unassembled WGS sequence"/>
</dbReference>
<sequence>MTQPTHVAPATGNSDLPRIPPLGPALLATYPFTPPPELGGQGTPHPHPVVIVGAGPVGLTLALTLARAGVRSVVLENDDRVCGGSRALGLSRRTLEIWDALGAAEPVVASGKRWNGGRSFFAGRTILQFEMPDDGAVRHRPMLNLQQCYSEQFLVSRAAMSPLIDLRWQSRFTGLRQEGDTVRLEVETPQGSYALQASHVAACDGARSAVRAAMGLKLEGTSYEADYVIADIEMDTDAATERRCWFDPPSNPGLSVLMHGQPGGIWRLDYQLGAGEDPKRAVEPAQVYRRIQQHLDYIGETAAWRLEDVSHYRVHSRSLRSFRSGRVLFAGDAAHLMPIFGIRGLNSGVEDAWSLGDKLAQVLQGTAPESLLEVYSQERRAVFDENAAAANRNAAFMTPTSAGMRQVRDAALVLALGDTPLQDLLNPRQAAYVPLRQSPLSTPDRDEWTGGPAPGEVLPDLQLPTLPQGHLLAAISTRPCAIWFRDPADTGLTKAALQRLGLDVIVVTERAVPAGGEQVHDLDGTLRDRMAADSGALYLVRPDHNIAARWKRPDLRSVQEAVNRLVLKTAVNHEPTLPQPALSATERVYNSLGELLDRTQNKLETLTALALRLGVDLGDAEAFERAVHAVEAAQKARAKTP</sequence>
<dbReference type="InterPro" id="IPR002938">
    <property type="entry name" value="FAD-bd"/>
</dbReference>
<evidence type="ECO:0000313" key="5">
    <source>
        <dbReference type="EMBL" id="RZS84153.1"/>
    </source>
</evidence>
<reference evidence="5 6" key="1">
    <citation type="submission" date="2019-02" db="EMBL/GenBank/DDBJ databases">
        <title>Genomic Encyclopedia of Type Strains, Phase IV (KMG-IV): sequencing the most valuable type-strain genomes for metagenomic binning, comparative biology and taxonomic classification.</title>
        <authorList>
            <person name="Goeker M."/>
        </authorList>
    </citation>
    <scope>NUCLEOTIDE SEQUENCE [LARGE SCALE GENOMIC DNA]</scope>
    <source>
        <strain evidence="5 6">K24</strain>
    </source>
</reference>
<feature type="domain" description="FAD-binding" evidence="4">
    <location>
        <begin position="48"/>
        <end position="385"/>
    </location>
</feature>
<dbReference type="OrthoDB" id="8670884at2"/>
<dbReference type="Pfam" id="PF01494">
    <property type="entry name" value="FAD_binding_3"/>
    <property type="match status" value="1"/>
</dbReference>
<evidence type="ECO:0000256" key="3">
    <source>
        <dbReference type="ARBA" id="ARBA00022827"/>
    </source>
</evidence>
<dbReference type="InterPro" id="IPR036188">
    <property type="entry name" value="FAD/NAD-bd_sf"/>
</dbReference>
<dbReference type="PANTHER" id="PTHR43004:SF19">
    <property type="entry name" value="BINDING MONOOXYGENASE, PUTATIVE (JCVI)-RELATED"/>
    <property type="match status" value="1"/>
</dbReference>
<evidence type="ECO:0000256" key="1">
    <source>
        <dbReference type="ARBA" id="ARBA00001974"/>
    </source>
</evidence>
<accession>A0A4Q7NH39</accession>
<keyword evidence="2" id="KW-0285">Flavoprotein</keyword>
<dbReference type="RefSeq" id="WP_130355546.1">
    <property type="nucleotide sequence ID" value="NZ_SGXC01000001.1"/>
</dbReference>
<dbReference type="Gene3D" id="3.40.30.120">
    <property type="match status" value="1"/>
</dbReference>
<evidence type="ECO:0000313" key="6">
    <source>
        <dbReference type="Proteomes" id="UP000292445"/>
    </source>
</evidence>
<dbReference type="Gene3D" id="3.30.70.2450">
    <property type="match status" value="1"/>
</dbReference>
<protein>
    <submittedName>
        <fullName evidence="5">3-(3-hydroxy-phenyl)propionate hydroxylase</fullName>
    </submittedName>
</protein>
<dbReference type="PRINTS" id="PR00420">
    <property type="entry name" value="RNGMNOXGNASE"/>
</dbReference>
<name>A0A4Q7NH39_9BURK</name>
<dbReference type="PANTHER" id="PTHR43004">
    <property type="entry name" value="TRK SYSTEM POTASSIUM UPTAKE PROTEIN"/>
    <property type="match status" value="1"/>
</dbReference>